<evidence type="ECO:0000256" key="1">
    <source>
        <dbReference type="SAM" id="MobiDB-lite"/>
    </source>
</evidence>
<proteinExistence type="predicted"/>
<gene>
    <name evidence="2" type="ORF">Ade02nite_69530</name>
</gene>
<sequence>MSPPLTIAPADAVLLVDGVFLLRPELIDRWELRVLVSTELERTVSRALIRERDTSSRAAIERRWRERYIPSQRLYFATARPAGHADIVVHNDDPRNPSFQTRGREAGVSPAGRGRPGGSGTR</sequence>
<keyword evidence="3" id="KW-1185">Reference proteome</keyword>
<protein>
    <recommendedName>
        <fullName evidence="4">Uridine kinase</fullName>
    </recommendedName>
</protein>
<dbReference type="Gene3D" id="3.40.50.300">
    <property type="entry name" value="P-loop containing nucleotide triphosphate hydrolases"/>
    <property type="match status" value="1"/>
</dbReference>
<comment type="caution">
    <text evidence="2">The sequence shown here is derived from an EMBL/GenBank/DDBJ whole genome shotgun (WGS) entry which is preliminary data.</text>
</comment>
<dbReference type="Proteomes" id="UP000609879">
    <property type="component" value="Unassembled WGS sequence"/>
</dbReference>
<evidence type="ECO:0008006" key="4">
    <source>
        <dbReference type="Google" id="ProtNLM"/>
    </source>
</evidence>
<reference evidence="2 3" key="1">
    <citation type="submission" date="2021-01" db="EMBL/GenBank/DDBJ databases">
        <title>Whole genome shotgun sequence of Actinoplanes deccanensis NBRC 13994.</title>
        <authorList>
            <person name="Komaki H."/>
            <person name="Tamura T."/>
        </authorList>
    </citation>
    <scope>NUCLEOTIDE SEQUENCE [LARGE SCALE GENOMIC DNA]</scope>
    <source>
        <strain evidence="2 3">NBRC 13994</strain>
    </source>
</reference>
<dbReference type="EMBL" id="BOMI01000145">
    <property type="protein sequence ID" value="GID78312.1"/>
    <property type="molecule type" value="Genomic_DNA"/>
</dbReference>
<evidence type="ECO:0000313" key="2">
    <source>
        <dbReference type="EMBL" id="GID78312.1"/>
    </source>
</evidence>
<feature type="region of interest" description="Disordered" evidence="1">
    <location>
        <begin position="87"/>
        <end position="122"/>
    </location>
</feature>
<dbReference type="InterPro" id="IPR027417">
    <property type="entry name" value="P-loop_NTPase"/>
</dbReference>
<evidence type="ECO:0000313" key="3">
    <source>
        <dbReference type="Proteomes" id="UP000609879"/>
    </source>
</evidence>
<accession>A0ABQ3YE95</accession>
<organism evidence="2 3">
    <name type="scientific">Paractinoplanes deccanensis</name>
    <dbReference type="NCBI Taxonomy" id="113561"/>
    <lineage>
        <taxon>Bacteria</taxon>
        <taxon>Bacillati</taxon>
        <taxon>Actinomycetota</taxon>
        <taxon>Actinomycetes</taxon>
        <taxon>Micromonosporales</taxon>
        <taxon>Micromonosporaceae</taxon>
        <taxon>Paractinoplanes</taxon>
    </lineage>
</organism>
<name>A0ABQ3YE95_9ACTN</name>